<sequence>MTHHLAEFNFGTLRHDWDDPRIKGFVDGLDLVNGIAARSPGFVWRVSDEDMDAAQRDPQGPFGGKPRIASTLSVWRDAPSLEQFVWNTVHRQFYGRKAEWYDVAGNGNLVLWWIPEGHRPSVAEGMARWTHQQEHGDTDHAFGWSYLKDAHLWQSRRCDPVAAE</sequence>
<dbReference type="EMBL" id="FTOT01000001">
    <property type="protein sequence ID" value="SIS65653.1"/>
    <property type="molecule type" value="Genomic_DNA"/>
</dbReference>
<proteinExistence type="predicted"/>
<dbReference type="AlphaFoldDB" id="A0A1N7KVL8"/>
<dbReference type="Proteomes" id="UP000186141">
    <property type="component" value="Unassembled WGS sequence"/>
</dbReference>
<organism evidence="2 3">
    <name type="scientific">Gemmobacter megaterium</name>
    <dbReference type="NCBI Taxonomy" id="1086013"/>
    <lineage>
        <taxon>Bacteria</taxon>
        <taxon>Pseudomonadati</taxon>
        <taxon>Pseudomonadota</taxon>
        <taxon>Alphaproteobacteria</taxon>
        <taxon>Rhodobacterales</taxon>
        <taxon>Paracoccaceae</taxon>
        <taxon>Gemmobacter</taxon>
    </lineage>
</organism>
<evidence type="ECO:0000313" key="3">
    <source>
        <dbReference type="Proteomes" id="UP000186141"/>
    </source>
</evidence>
<dbReference type="InterPro" id="IPR021708">
    <property type="entry name" value="DUF3291"/>
</dbReference>
<keyword evidence="3" id="KW-1185">Reference proteome</keyword>
<accession>A0A1N7KVL8</accession>
<dbReference type="SUPFAM" id="SSF54909">
    <property type="entry name" value="Dimeric alpha+beta barrel"/>
    <property type="match status" value="1"/>
</dbReference>
<dbReference type="STRING" id="1086013.SAMN05421774_101712"/>
<evidence type="ECO:0000259" key="1">
    <source>
        <dbReference type="Pfam" id="PF11695"/>
    </source>
</evidence>
<reference evidence="2 3" key="1">
    <citation type="submission" date="2017-01" db="EMBL/GenBank/DDBJ databases">
        <authorList>
            <person name="Mah S.A."/>
            <person name="Swanson W.J."/>
            <person name="Moy G.W."/>
            <person name="Vacquier V.D."/>
        </authorList>
    </citation>
    <scope>NUCLEOTIDE SEQUENCE [LARGE SCALE GENOMIC DNA]</scope>
    <source>
        <strain evidence="2 3">DSM 26375</strain>
    </source>
</reference>
<dbReference type="Pfam" id="PF11695">
    <property type="entry name" value="DUF3291"/>
    <property type="match status" value="1"/>
</dbReference>
<feature type="domain" description="DUF3291" evidence="1">
    <location>
        <begin position="5"/>
        <end position="145"/>
    </location>
</feature>
<evidence type="ECO:0000313" key="2">
    <source>
        <dbReference type="EMBL" id="SIS65653.1"/>
    </source>
</evidence>
<dbReference type="OrthoDB" id="2376237at2"/>
<name>A0A1N7KVL8_9RHOB</name>
<dbReference type="RefSeq" id="WP_076528702.1">
    <property type="nucleotide sequence ID" value="NZ_BMEH01000001.1"/>
</dbReference>
<gene>
    <name evidence="2" type="ORF">SAMN05421774_101712</name>
</gene>
<dbReference type="InterPro" id="IPR011008">
    <property type="entry name" value="Dimeric_a/b-barrel"/>
</dbReference>
<protein>
    <recommendedName>
        <fullName evidence="1">DUF3291 domain-containing protein</fullName>
    </recommendedName>
</protein>